<keyword evidence="4" id="KW-1185">Reference proteome</keyword>
<evidence type="ECO:0000313" key="4">
    <source>
        <dbReference type="Proteomes" id="UP000473826"/>
    </source>
</evidence>
<dbReference type="Proteomes" id="UP000473826">
    <property type="component" value="Unassembled WGS sequence"/>
</dbReference>
<dbReference type="EMBL" id="QKWK01000007">
    <property type="protein sequence ID" value="TXT08601.1"/>
    <property type="molecule type" value="Genomic_DNA"/>
</dbReference>
<feature type="transmembrane region" description="Helical" evidence="2">
    <location>
        <begin position="74"/>
        <end position="91"/>
    </location>
</feature>
<keyword evidence="2" id="KW-0812">Transmembrane</keyword>
<dbReference type="SUPFAM" id="SSF53448">
    <property type="entry name" value="Nucleotide-diphospho-sugar transferases"/>
    <property type="match status" value="1"/>
</dbReference>
<reference evidence="3 4" key="1">
    <citation type="journal article" date="2019" name="PLoS Genet.">
        <title>Convergent evolution of linked mating-type loci in basidiomycete fungi.</title>
        <authorList>
            <person name="Sun S."/>
            <person name="Coelho M.A."/>
            <person name="Heitman J."/>
            <person name="Nowrousian M."/>
        </authorList>
    </citation>
    <scope>NUCLEOTIDE SEQUENCE [LARGE SCALE GENOMIC DNA]</scope>
    <source>
        <strain evidence="3 4">CBS 4282</strain>
    </source>
</reference>
<keyword evidence="2" id="KW-1133">Transmembrane helix</keyword>
<name>A0A7D8YV08_VANHU</name>
<comment type="similarity">
    <text evidence="1">Belongs to the glycosyltransferase 32 family.</text>
</comment>
<dbReference type="InterPro" id="IPR007577">
    <property type="entry name" value="GlycoTrfase_DXD_sugar-bd_CS"/>
</dbReference>
<evidence type="ECO:0008006" key="5">
    <source>
        <dbReference type="Google" id="ProtNLM"/>
    </source>
</evidence>
<sequence>MCDHWWRDRLHPPNLGNTAAATKNTSRVRRYHSAVASSTTHPHHAPTIHRPAITVDGELCAGVALTPQNVSPRLLALLALGTVVLLYLVLGRSPSSAAPHRTTSKFLVPPEQFIPVDSGRPSWLPAPLAPKRAGMRVPNAVHYVFGLKEPKNGKTEELPYYAYLAIRSALLNLKPEKIYFHYKHLPRGPWWDLIKPHLTLVETHPPTSIFGNKIEHFAHKADLIRLWVMKYSGGIYLDIDMFIVRSFDELLYYPTTLGMEAKTDPTRPIYDPEGLCNAVIISEPGAAFIDRWLASYETFSAEDWAGHSVRMPWQLARQHPDDLQVLNSRAFFWPMWSGQEIDKVFENDDYDFRKTGQYAYHAWESLAMKYLKKLSPEAIRNEDNSFYRLVRPFIGPDDDRVYREWKSRQQ</sequence>
<dbReference type="PANTHER" id="PTHR46830">
    <property type="entry name" value="TRANSFERASE, PUTATIVE-RELATED"/>
    <property type="match status" value="1"/>
</dbReference>
<evidence type="ECO:0000256" key="1">
    <source>
        <dbReference type="ARBA" id="ARBA00009003"/>
    </source>
</evidence>
<dbReference type="InterPro" id="IPR029044">
    <property type="entry name" value="Nucleotide-diphossugar_trans"/>
</dbReference>
<proteinExistence type="inferred from homology"/>
<evidence type="ECO:0000313" key="3">
    <source>
        <dbReference type="EMBL" id="TXT08601.1"/>
    </source>
</evidence>
<evidence type="ECO:0000256" key="2">
    <source>
        <dbReference type="SAM" id="Phobius"/>
    </source>
</evidence>
<dbReference type="OrthoDB" id="409543at2759"/>
<dbReference type="AlphaFoldDB" id="A0A7D8YV08"/>
<comment type="caution">
    <text evidence="3">The sequence shown here is derived from an EMBL/GenBank/DDBJ whole genome shotgun (WGS) entry which is preliminary data.</text>
</comment>
<dbReference type="Pfam" id="PF04488">
    <property type="entry name" value="Gly_transf_sug"/>
    <property type="match status" value="1"/>
</dbReference>
<keyword evidence="2" id="KW-0472">Membrane</keyword>
<gene>
    <name evidence="3" type="ORF">VHUM_02729</name>
</gene>
<accession>A0A7D8YV08</accession>
<protein>
    <recommendedName>
        <fullName evidence="5">Alpha 1,4-glycosyltransferase domain-containing protein</fullName>
    </recommendedName>
</protein>
<dbReference type="PANTHER" id="PTHR46830:SF2">
    <property type="entry name" value="ALPHA-1,4-N-ACETYLGLUCOSAMINYLTRANSFERASE"/>
    <property type="match status" value="1"/>
</dbReference>
<dbReference type="Gene3D" id="3.90.550.20">
    <property type="match status" value="1"/>
</dbReference>
<organism evidence="3 4">
    <name type="scientific">Vanrija humicola</name>
    <name type="common">Yeast</name>
    <name type="synonym">Cryptococcus humicola</name>
    <dbReference type="NCBI Taxonomy" id="5417"/>
    <lineage>
        <taxon>Eukaryota</taxon>
        <taxon>Fungi</taxon>
        <taxon>Dikarya</taxon>
        <taxon>Basidiomycota</taxon>
        <taxon>Agaricomycotina</taxon>
        <taxon>Tremellomycetes</taxon>
        <taxon>Trichosporonales</taxon>
        <taxon>Trichosporonaceae</taxon>
        <taxon>Vanrija</taxon>
    </lineage>
</organism>